<keyword evidence="1" id="KW-0732">Signal</keyword>
<comment type="caution">
    <text evidence="2">The sequence shown here is derived from an EMBL/GenBank/DDBJ whole genome shotgun (WGS) entry which is preliminary data.</text>
</comment>
<dbReference type="AlphaFoldDB" id="A0A8J2YCH1"/>
<evidence type="ECO:0008006" key="4">
    <source>
        <dbReference type="Google" id="ProtNLM"/>
    </source>
</evidence>
<name>A0A8J2YCH1_9BACL</name>
<proteinExistence type="predicted"/>
<organism evidence="2 3">
    <name type="scientific">Pullulanibacillus camelliae</name>
    <dbReference type="NCBI Taxonomy" id="1707096"/>
    <lineage>
        <taxon>Bacteria</taxon>
        <taxon>Bacillati</taxon>
        <taxon>Bacillota</taxon>
        <taxon>Bacilli</taxon>
        <taxon>Bacillales</taxon>
        <taxon>Sporolactobacillaceae</taxon>
        <taxon>Pullulanibacillus</taxon>
    </lineage>
</organism>
<evidence type="ECO:0000313" key="2">
    <source>
        <dbReference type="EMBL" id="GGE36835.1"/>
    </source>
</evidence>
<dbReference type="InterPro" id="IPR021323">
    <property type="entry name" value="DUF2927"/>
</dbReference>
<feature type="signal peptide" evidence="1">
    <location>
        <begin position="1"/>
        <end position="17"/>
    </location>
</feature>
<dbReference type="Proteomes" id="UP000628775">
    <property type="component" value="Unassembled WGS sequence"/>
</dbReference>
<reference evidence="2" key="2">
    <citation type="submission" date="2020-09" db="EMBL/GenBank/DDBJ databases">
        <authorList>
            <person name="Sun Q."/>
            <person name="Zhou Y."/>
        </authorList>
    </citation>
    <scope>NUCLEOTIDE SEQUENCE</scope>
    <source>
        <strain evidence="2">CGMCC 1.15371</strain>
    </source>
</reference>
<sequence length="235" mass="26518">MTVIRLLCLVLCFITLASCTPSHPSTEKAKVSLSQRAYSRQAVDYFEAIALGAEYGGAPVIRKWQHATISIRPFGTPTTEDLHTIKQVAQDLNPLLTTVKVKVISQGKANINVYFVPEYDFPHYIPSYHAGNLGYFNYRSNDKNVITHADVVVDSQTITQRIRNHLIREEITQSFGLAKDSMRYSDSIFYQPASYVQAYSSLDKTIIQLLYSPLIHPGMTKSDIEKTLKPFIPNE</sequence>
<dbReference type="EMBL" id="BMIR01000005">
    <property type="protein sequence ID" value="GGE36835.1"/>
    <property type="molecule type" value="Genomic_DNA"/>
</dbReference>
<dbReference type="Pfam" id="PF11150">
    <property type="entry name" value="DUF2927"/>
    <property type="match status" value="1"/>
</dbReference>
<feature type="chain" id="PRO_5039563944" description="DUF2927 domain-containing protein" evidence="1">
    <location>
        <begin position="18"/>
        <end position="235"/>
    </location>
</feature>
<evidence type="ECO:0000313" key="3">
    <source>
        <dbReference type="Proteomes" id="UP000628775"/>
    </source>
</evidence>
<evidence type="ECO:0000256" key="1">
    <source>
        <dbReference type="SAM" id="SignalP"/>
    </source>
</evidence>
<protein>
    <recommendedName>
        <fullName evidence="4">DUF2927 domain-containing protein</fullName>
    </recommendedName>
</protein>
<dbReference type="PROSITE" id="PS51257">
    <property type="entry name" value="PROKAR_LIPOPROTEIN"/>
    <property type="match status" value="1"/>
</dbReference>
<accession>A0A8J2YCH1</accession>
<dbReference type="RefSeq" id="WP_188691435.1">
    <property type="nucleotide sequence ID" value="NZ_BMIR01000005.1"/>
</dbReference>
<gene>
    <name evidence="2" type="ORF">GCM10011391_14650</name>
</gene>
<keyword evidence="3" id="KW-1185">Reference proteome</keyword>
<reference evidence="2" key="1">
    <citation type="journal article" date="2014" name="Int. J. Syst. Evol. Microbiol.">
        <title>Complete genome sequence of Corynebacterium casei LMG S-19264T (=DSM 44701T), isolated from a smear-ripened cheese.</title>
        <authorList>
            <consortium name="US DOE Joint Genome Institute (JGI-PGF)"/>
            <person name="Walter F."/>
            <person name="Albersmeier A."/>
            <person name="Kalinowski J."/>
            <person name="Ruckert C."/>
        </authorList>
    </citation>
    <scope>NUCLEOTIDE SEQUENCE</scope>
    <source>
        <strain evidence="2">CGMCC 1.15371</strain>
    </source>
</reference>